<sequence length="45" mass="5345">MLRRSLAEVVTPEMFDEAGIDNQRRPEELDVHEWGRLAQAWRAHQ</sequence>
<accession>A0A6J7C6E1</accession>
<dbReference type="AlphaFoldDB" id="A0A6J7C6E1"/>
<dbReference type="EMBL" id="CAFBIY010000315">
    <property type="protein sequence ID" value="CAB4853702.1"/>
    <property type="molecule type" value="Genomic_DNA"/>
</dbReference>
<protein>
    <submittedName>
        <fullName evidence="1">Unannotated protein</fullName>
    </submittedName>
</protein>
<dbReference type="InterPro" id="IPR023165">
    <property type="entry name" value="rRNA_Ade_diMease-like_C"/>
</dbReference>
<dbReference type="Gene3D" id="1.10.8.100">
    <property type="entry name" value="Ribosomal RNA adenine dimethylase-like, domain 2"/>
    <property type="match status" value="1"/>
</dbReference>
<proteinExistence type="predicted"/>
<evidence type="ECO:0000313" key="1">
    <source>
        <dbReference type="EMBL" id="CAB4853702.1"/>
    </source>
</evidence>
<organism evidence="1">
    <name type="scientific">freshwater metagenome</name>
    <dbReference type="NCBI Taxonomy" id="449393"/>
    <lineage>
        <taxon>unclassified sequences</taxon>
        <taxon>metagenomes</taxon>
        <taxon>ecological metagenomes</taxon>
    </lineage>
</organism>
<gene>
    <name evidence="1" type="ORF">UFOPK3267_03239</name>
</gene>
<name>A0A6J7C6E1_9ZZZZ</name>
<reference evidence="1" key="1">
    <citation type="submission" date="2020-05" db="EMBL/GenBank/DDBJ databases">
        <authorList>
            <person name="Chiriac C."/>
            <person name="Salcher M."/>
            <person name="Ghai R."/>
            <person name="Kavagutti S V."/>
        </authorList>
    </citation>
    <scope>NUCLEOTIDE SEQUENCE</scope>
</reference>